<dbReference type="GO" id="GO:0003887">
    <property type="term" value="F:DNA-directed DNA polymerase activity"/>
    <property type="evidence" value="ECO:0007669"/>
    <property type="project" value="InterPro"/>
</dbReference>
<dbReference type="PANTHER" id="PTHR10133:SF62">
    <property type="entry name" value="DNA POLYMERASE THETA"/>
    <property type="match status" value="1"/>
</dbReference>
<dbReference type="GO" id="GO:0003677">
    <property type="term" value="F:DNA binding"/>
    <property type="evidence" value="ECO:0007669"/>
    <property type="project" value="InterPro"/>
</dbReference>
<feature type="domain" description="DNA-directed DNA polymerase family A palm" evidence="2">
    <location>
        <begin position="337"/>
        <end position="550"/>
    </location>
</feature>
<dbReference type="InterPro" id="IPR002298">
    <property type="entry name" value="DNA_polymerase_A"/>
</dbReference>
<dbReference type="EMBL" id="LR796243">
    <property type="protein sequence ID" value="CAB4130649.1"/>
    <property type="molecule type" value="Genomic_DNA"/>
</dbReference>
<proteinExistence type="predicted"/>
<evidence type="ECO:0000256" key="1">
    <source>
        <dbReference type="ARBA" id="ARBA00023109"/>
    </source>
</evidence>
<gene>
    <name evidence="3" type="ORF">UFOVP121_22</name>
    <name evidence="4" type="ORF">UFOVP277_27</name>
</gene>
<dbReference type="GO" id="GO:0006261">
    <property type="term" value="P:DNA-templated DNA replication"/>
    <property type="evidence" value="ECO:0007669"/>
    <property type="project" value="InterPro"/>
</dbReference>
<dbReference type="InterPro" id="IPR012337">
    <property type="entry name" value="RNaseH-like_sf"/>
</dbReference>
<dbReference type="InterPro" id="IPR036397">
    <property type="entry name" value="RNaseH_sf"/>
</dbReference>
<keyword evidence="4" id="KW-0378">Hydrolase</keyword>
<dbReference type="Gene3D" id="1.10.150.20">
    <property type="entry name" value="5' to 3' exonuclease, C-terminal subdomain"/>
    <property type="match status" value="1"/>
</dbReference>
<name>A0A6J5LG73_9CAUD</name>
<dbReference type="InterPro" id="IPR001098">
    <property type="entry name" value="DNA-dir_DNA_pol_A_palm_dom"/>
</dbReference>
<reference evidence="3" key="1">
    <citation type="submission" date="2020-04" db="EMBL/GenBank/DDBJ databases">
        <authorList>
            <person name="Chiriac C."/>
            <person name="Salcher M."/>
            <person name="Ghai R."/>
            <person name="Kavagutti S V."/>
        </authorList>
    </citation>
    <scope>NUCLEOTIDE SEQUENCE</scope>
</reference>
<dbReference type="GO" id="GO:0004527">
    <property type="term" value="F:exonuclease activity"/>
    <property type="evidence" value="ECO:0007669"/>
    <property type="project" value="UniProtKB-KW"/>
</dbReference>
<keyword evidence="4" id="KW-0269">Exonuclease</keyword>
<evidence type="ECO:0000259" key="2">
    <source>
        <dbReference type="SMART" id="SM00482"/>
    </source>
</evidence>
<accession>A0A6J5LG73</accession>
<keyword evidence="4" id="KW-0540">Nuclease</keyword>
<dbReference type="Gene3D" id="1.20.1060.10">
    <property type="entry name" value="Taq DNA Polymerase, Chain T, domain 4"/>
    <property type="match status" value="1"/>
</dbReference>
<dbReference type="EMBL" id="LR796293">
    <property type="protein sequence ID" value="CAB4134876.1"/>
    <property type="molecule type" value="Genomic_DNA"/>
</dbReference>
<dbReference type="PANTHER" id="PTHR10133">
    <property type="entry name" value="DNA POLYMERASE I"/>
    <property type="match status" value="1"/>
</dbReference>
<organism evidence="3">
    <name type="scientific">uncultured Caudovirales phage</name>
    <dbReference type="NCBI Taxonomy" id="2100421"/>
    <lineage>
        <taxon>Viruses</taxon>
        <taxon>Duplodnaviria</taxon>
        <taxon>Heunggongvirae</taxon>
        <taxon>Uroviricota</taxon>
        <taxon>Caudoviricetes</taxon>
        <taxon>Peduoviridae</taxon>
        <taxon>Maltschvirus</taxon>
        <taxon>Maltschvirus maltsch</taxon>
    </lineage>
</organism>
<dbReference type="InterPro" id="IPR043502">
    <property type="entry name" value="DNA/RNA_pol_sf"/>
</dbReference>
<evidence type="ECO:0000313" key="3">
    <source>
        <dbReference type="EMBL" id="CAB4130649.1"/>
    </source>
</evidence>
<dbReference type="SUPFAM" id="SSF56672">
    <property type="entry name" value="DNA/RNA polymerases"/>
    <property type="match status" value="1"/>
</dbReference>
<evidence type="ECO:0000313" key="4">
    <source>
        <dbReference type="EMBL" id="CAB4134876.1"/>
    </source>
</evidence>
<dbReference type="Pfam" id="PF00476">
    <property type="entry name" value="DNA_pol_A"/>
    <property type="match status" value="1"/>
</dbReference>
<dbReference type="Gene3D" id="3.30.70.370">
    <property type="match status" value="1"/>
</dbReference>
<dbReference type="GO" id="GO:0006302">
    <property type="term" value="P:double-strand break repair"/>
    <property type="evidence" value="ECO:0007669"/>
    <property type="project" value="TreeGrafter"/>
</dbReference>
<keyword evidence="1" id="KW-0235">DNA replication</keyword>
<dbReference type="Gene3D" id="3.30.420.10">
    <property type="entry name" value="Ribonuclease H-like superfamily/Ribonuclease H"/>
    <property type="match status" value="1"/>
</dbReference>
<dbReference type="SMART" id="SM00482">
    <property type="entry name" value="POLAc"/>
    <property type="match status" value="1"/>
</dbReference>
<dbReference type="SUPFAM" id="SSF53098">
    <property type="entry name" value="Ribonuclease H-like"/>
    <property type="match status" value="1"/>
</dbReference>
<dbReference type="GO" id="GO:0039693">
    <property type="term" value="P:viral DNA genome replication"/>
    <property type="evidence" value="ECO:0007669"/>
    <property type="project" value="UniProtKB-KW"/>
</dbReference>
<sequence length="598" mass="67606">MTQSLINPAKLDGFDLETTGLQPWAGEIISMAHYHTTGVTLQEPSVAALREWLEECRDEGRTIVGWNVMFDMAWLLAKDLGYLVRQNKWLDGMLLLKRIDGFRFSYSLKTIVKEKWPQYADYAIDDFSKPTTEEGWQKMLTYNLQDVVFTLTLAKEYLSQMTDKEVAMAMTEAECLPELAQAWLDGIHIDTAALALLKEENITKLVKLRMELGVSTTVISSPKQLANVLYTQWGLPILDRTEKGAPSTSKDALHKLAIYAPEDDRIMKLLEMRKCKTIQGKYVEAVEKSIAHHGHNVTHPQPQAGGTYTSRLTYSSKQGKGKEEVQTGIALHQWSRDKRVRAELIPPPGYLLGEWDFSGQEMRLMADASQDETMLSLFLNGIDSHAYMGASIKDLDWHWVHDEQDNDPAAKQARYLGKFANLSLQYRIGVATIRIRALTQYGLNLSEAEATLIRSKYAGTYPGVLQYWVDSIQRAGRLGYAETRGGHRIKLDDMSEYSLQQTAINFPIQGTGGDMKLLALAVLKNHFPELGVHFAWDLHDALFLYIPDDSRAVKTARFIEHTLSNLPYEKAWGWRPAVPLPVDGKLGKSWGSLKSYKD</sequence>
<keyword evidence="1" id="KW-1194">Viral DNA replication</keyword>
<protein>
    <submittedName>
        <fullName evidence="3 4">DNA polymerase I</fullName>
    </submittedName>
</protein>